<comment type="caution">
    <text evidence="6">The sequence shown here is derived from an EMBL/GenBank/DDBJ whole genome shotgun (WGS) entry which is preliminary data.</text>
</comment>
<protein>
    <submittedName>
        <fullName evidence="6">Cytochrome c</fullName>
    </submittedName>
</protein>
<feature type="domain" description="Cytochrome c" evidence="5">
    <location>
        <begin position="46"/>
        <end position="119"/>
    </location>
</feature>
<evidence type="ECO:0000259" key="5">
    <source>
        <dbReference type="PROSITE" id="PS51007"/>
    </source>
</evidence>
<organism evidence="6 7">
    <name type="scientific">Autumnicola patrickiae</name>
    <dbReference type="NCBI Taxonomy" id="3075591"/>
    <lineage>
        <taxon>Bacteria</taxon>
        <taxon>Pseudomonadati</taxon>
        <taxon>Bacteroidota</taxon>
        <taxon>Flavobacteriia</taxon>
        <taxon>Flavobacteriales</taxon>
        <taxon>Flavobacteriaceae</taxon>
        <taxon>Autumnicola</taxon>
    </lineage>
</organism>
<evidence type="ECO:0000256" key="2">
    <source>
        <dbReference type="ARBA" id="ARBA00022723"/>
    </source>
</evidence>
<dbReference type="SUPFAM" id="SSF46626">
    <property type="entry name" value="Cytochrome c"/>
    <property type="match status" value="1"/>
</dbReference>
<dbReference type="EMBL" id="JAVRHM010000052">
    <property type="protein sequence ID" value="MDT0691930.1"/>
    <property type="molecule type" value="Genomic_DNA"/>
</dbReference>
<accession>A0ABU3E7J5</accession>
<proteinExistence type="predicted"/>
<evidence type="ECO:0000256" key="3">
    <source>
        <dbReference type="ARBA" id="ARBA00023004"/>
    </source>
</evidence>
<gene>
    <name evidence="6" type="ORF">RM549_19245</name>
</gene>
<dbReference type="PROSITE" id="PS51257">
    <property type="entry name" value="PROKAR_LIPOPROTEIN"/>
    <property type="match status" value="1"/>
</dbReference>
<name>A0ABU3E7J5_9FLAO</name>
<dbReference type="InterPro" id="IPR036909">
    <property type="entry name" value="Cyt_c-like_dom_sf"/>
</dbReference>
<sequence length="125" mass="14002">MENYKTRLKGRNYRFIAIALLSGIAIISCSAPKTKPYAEVVTLPTEQLQNGRILFNNYCASCHPGAMSGVGLAIINKPLPKALIKFQIRNGIGVMPAFNEKQLSDEQVDNIAEYLRYLRTNRNKD</sequence>
<dbReference type="InterPro" id="IPR009056">
    <property type="entry name" value="Cyt_c-like_dom"/>
</dbReference>
<evidence type="ECO:0000256" key="4">
    <source>
        <dbReference type="PROSITE-ProRule" id="PRU00433"/>
    </source>
</evidence>
<keyword evidence="3 4" id="KW-0408">Iron</keyword>
<keyword evidence="1 4" id="KW-0349">Heme</keyword>
<evidence type="ECO:0000313" key="6">
    <source>
        <dbReference type="EMBL" id="MDT0691930.1"/>
    </source>
</evidence>
<evidence type="ECO:0000256" key="1">
    <source>
        <dbReference type="ARBA" id="ARBA00022617"/>
    </source>
</evidence>
<dbReference type="PROSITE" id="PS51007">
    <property type="entry name" value="CYTC"/>
    <property type="match status" value="1"/>
</dbReference>
<keyword evidence="2 4" id="KW-0479">Metal-binding</keyword>
<evidence type="ECO:0000313" key="7">
    <source>
        <dbReference type="Proteomes" id="UP001261624"/>
    </source>
</evidence>
<dbReference type="Gene3D" id="1.10.760.10">
    <property type="entry name" value="Cytochrome c-like domain"/>
    <property type="match status" value="1"/>
</dbReference>
<dbReference type="RefSeq" id="WP_168137769.1">
    <property type="nucleotide sequence ID" value="NZ_JAVRHM010000052.1"/>
</dbReference>
<dbReference type="Pfam" id="PF13442">
    <property type="entry name" value="Cytochrome_CBB3"/>
    <property type="match status" value="1"/>
</dbReference>
<dbReference type="Proteomes" id="UP001261624">
    <property type="component" value="Unassembled WGS sequence"/>
</dbReference>
<keyword evidence="7" id="KW-1185">Reference proteome</keyword>
<reference evidence="6 7" key="1">
    <citation type="submission" date="2023-09" db="EMBL/GenBank/DDBJ databases">
        <authorList>
            <person name="Rey-Velasco X."/>
        </authorList>
    </citation>
    <scope>NUCLEOTIDE SEQUENCE [LARGE SCALE GENOMIC DNA]</scope>
    <source>
        <strain evidence="6 7">F188</strain>
    </source>
</reference>